<sequence>MAIIPERTIKDMTSADLNQQPLYIEYPDLEGRFNQLVKSYPHHQISDHLLIQYFYEGLLGIDRKLIDAVSGGALFNKTQIEARNLILIMASNTQQFGTRYDEPPKRSNEVSMVAFGDQLNKFTSLVEKIAVEKHQHVKACGICTSPEHATNMCPTFQEPPKEHADAIGGFFGQSQRRYDPFSNTYNPGWKDHPNMSYGTQSQNFQRPQYRPPAQPPPSNPKQGTPFEDMMKTFITNAQQIQQNTHQQIQQIQQNTQQQIQQYQQNTQASIQNLESEISQLASFGSRLESQGKMPSQSIINPKQNASAIILRSGKELQDHRDENDTKCGHAHKRKPKK</sequence>
<proteinExistence type="predicted"/>
<feature type="compositionally biased region" description="Basic residues" evidence="1">
    <location>
        <begin position="328"/>
        <end position="337"/>
    </location>
</feature>
<feature type="region of interest" description="Disordered" evidence="1">
    <location>
        <begin position="311"/>
        <end position="337"/>
    </location>
</feature>
<accession>A0AAW2WY82</accession>
<comment type="caution">
    <text evidence="2">The sequence shown here is derived from an EMBL/GenBank/DDBJ whole genome shotgun (WGS) entry which is preliminary data.</text>
</comment>
<protein>
    <submittedName>
        <fullName evidence="2">Uncharacterized protein</fullName>
    </submittedName>
</protein>
<dbReference type="EMBL" id="JACGWN010000006">
    <property type="protein sequence ID" value="KAL0446418.1"/>
    <property type="molecule type" value="Genomic_DNA"/>
</dbReference>
<feature type="region of interest" description="Disordered" evidence="1">
    <location>
        <begin position="174"/>
        <end position="226"/>
    </location>
</feature>
<gene>
    <name evidence="2" type="ORF">Slati_1769700</name>
</gene>
<name>A0AAW2WY82_9LAMI</name>
<reference evidence="2" key="1">
    <citation type="submission" date="2020-06" db="EMBL/GenBank/DDBJ databases">
        <authorList>
            <person name="Li T."/>
            <person name="Hu X."/>
            <person name="Zhang T."/>
            <person name="Song X."/>
            <person name="Zhang H."/>
            <person name="Dai N."/>
            <person name="Sheng W."/>
            <person name="Hou X."/>
            <person name="Wei L."/>
        </authorList>
    </citation>
    <scope>NUCLEOTIDE SEQUENCE</scope>
    <source>
        <strain evidence="2">KEN1</strain>
        <tissue evidence="2">Leaf</tissue>
    </source>
</reference>
<feature type="compositionally biased region" description="Pro residues" evidence="1">
    <location>
        <begin position="209"/>
        <end position="219"/>
    </location>
</feature>
<feature type="compositionally biased region" description="Basic and acidic residues" evidence="1">
    <location>
        <begin position="312"/>
        <end position="327"/>
    </location>
</feature>
<organism evidence="2">
    <name type="scientific">Sesamum latifolium</name>
    <dbReference type="NCBI Taxonomy" id="2727402"/>
    <lineage>
        <taxon>Eukaryota</taxon>
        <taxon>Viridiplantae</taxon>
        <taxon>Streptophyta</taxon>
        <taxon>Embryophyta</taxon>
        <taxon>Tracheophyta</taxon>
        <taxon>Spermatophyta</taxon>
        <taxon>Magnoliopsida</taxon>
        <taxon>eudicotyledons</taxon>
        <taxon>Gunneridae</taxon>
        <taxon>Pentapetalae</taxon>
        <taxon>asterids</taxon>
        <taxon>lamiids</taxon>
        <taxon>Lamiales</taxon>
        <taxon>Pedaliaceae</taxon>
        <taxon>Sesamum</taxon>
    </lineage>
</organism>
<evidence type="ECO:0000256" key="1">
    <source>
        <dbReference type="SAM" id="MobiDB-lite"/>
    </source>
</evidence>
<dbReference type="AlphaFoldDB" id="A0AAW2WY82"/>
<evidence type="ECO:0000313" key="2">
    <source>
        <dbReference type="EMBL" id="KAL0446418.1"/>
    </source>
</evidence>
<reference evidence="2" key="2">
    <citation type="journal article" date="2024" name="Plant">
        <title>Genomic evolution and insights into agronomic trait innovations of Sesamum species.</title>
        <authorList>
            <person name="Miao H."/>
            <person name="Wang L."/>
            <person name="Qu L."/>
            <person name="Liu H."/>
            <person name="Sun Y."/>
            <person name="Le M."/>
            <person name="Wang Q."/>
            <person name="Wei S."/>
            <person name="Zheng Y."/>
            <person name="Lin W."/>
            <person name="Duan Y."/>
            <person name="Cao H."/>
            <person name="Xiong S."/>
            <person name="Wang X."/>
            <person name="Wei L."/>
            <person name="Li C."/>
            <person name="Ma Q."/>
            <person name="Ju M."/>
            <person name="Zhao R."/>
            <person name="Li G."/>
            <person name="Mu C."/>
            <person name="Tian Q."/>
            <person name="Mei H."/>
            <person name="Zhang T."/>
            <person name="Gao T."/>
            <person name="Zhang H."/>
        </authorList>
    </citation>
    <scope>NUCLEOTIDE SEQUENCE</scope>
    <source>
        <strain evidence="2">KEN1</strain>
    </source>
</reference>